<protein>
    <submittedName>
        <fullName evidence="1">Uncharacterized protein</fullName>
    </submittedName>
</protein>
<dbReference type="OrthoDB" id="2652925at2"/>
<proteinExistence type="predicted"/>
<dbReference type="STRING" id="1124188.SAMN05444377_11733"/>
<sequence length="111" mass="13225">MEIELQKIKLPKCGKFVNHEFYIYDPNSDFIEDKNLFYLKEDLMQIEFDNLNLIIDLGWYGEVSNNKGKFKIFVIENQNWENPLKIESSYSQKEIVEKLNIVLDEINKACL</sequence>
<accession>A0A1M5E2C1</accession>
<gene>
    <name evidence="1" type="ORF">SAMN05444377_11733</name>
</gene>
<reference evidence="1 2" key="1">
    <citation type="submission" date="2016-11" db="EMBL/GenBank/DDBJ databases">
        <authorList>
            <person name="Jaros S."/>
            <person name="Januszkiewicz K."/>
            <person name="Wedrychowicz H."/>
        </authorList>
    </citation>
    <scope>NUCLEOTIDE SEQUENCE [LARGE SCALE GENOMIC DNA]</scope>
    <source>
        <strain evidence="1 2">DSM 25660</strain>
    </source>
</reference>
<dbReference type="EMBL" id="FQVQ01000017">
    <property type="protein sequence ID" value="SHF73222.1"/>
    <property type="molecule type" value="Genomic_DNA"/>
</dbReference>
<dbReference type="AlphaFoldDB" id="A0A1M5E2C1"/>
<evidence type="ECO:0000313" key="1">
    <source>
        <dbReference type="EMBL" id="SHF73222.1"/>
    </source>
</evidence>
<keyword evidence="2" id="KW-1185">Reference proteome</keyword>
<dbReference type="RefSeq" id="WP_083544977.1">
    <property type="nucleotide sequence ID" value="NZ_FQVQ01000017.1"/>
</dbReference>
<name>A0A1M5E2C1_9FLAO</name>
<dbReference type="Proteomes" id="UP000184147">
    <property type="component" value="Unassembled WGS sequence"/>
</dbReference>
<evidence type="ECO:0000313" key="2">
    <source>
        <dbReference type="Proteomes" id="UP000184147"/>
    </source>
</evidence>
<organism evidence="1 2">
    <name type="scientific">Flavobacterium fontis</name>
    <dbReference type="NCBI Taxonomy" id="1124188"/>
    <lineage>
        <taxon>Bacteria</taxon>
        <taxon>Pseudomonadati</taxon>
        <taxon>Bacteroidota</taxon>
        <taxon>Flavobacteriia</taxon>
        <taxon>Flavobacteriales</taxon>
        <taxon>Flavobacteriaceae</taxon>
        <taxon>Flavobacterium</taxon>
    </lineage>
</organism>